<proteinExistence type="predicted"/>
<dbReference type="Gene3D" id="3.10.20.30">
    <property type="match status" value="1"/>
</dbReference>
<reference evidence="1 2" key="1">
    <citation type="submission" date="2016-11" db="EMBL/GenBank/DDBJ databases">
        <authorList>
            <person name="Jaros S."/>
            <person name="Januszkiewicz K."/>
            <person name="Wedrychowicz H."/>
        </authorList>
    </citation>
    <scope>NUCLEOTIDE SEQUENCE [LARGE SCALE GENOMIC DNA]</scope>
    <source>
        <strain evidence="1 2">DSM 26897</strain>
    </source>
</reference>
<protein>
    <submittedName>
        <fullName evidence="1">Molybdopterin synthase subunit MoaD</fullName>
    </submittedName>
</protein>
<dbReference type="OrthoDB" id="1191081at2"/>
<keyword evidence="2" id="KW-1185">Reference proteome</keyword>
<organism evidence="1 2">
    <name type="scientific">Cnuella takakiae</name>
    <dbReference type="NCBI Taxonomy" id="1302690"/>
    <lineage>
        <taxon>Bacteria</taxon>
        <taxon>Pseudomonadati</taxon>
        <taxon>Bacteroidota</taxon>
        <taxon>Chitinophagia</taxon>
        <taxon>Chitinophagales</taxon>
        <taxon>Chitinophagaceae</taxon>
        <taxon>Cnuella</taxon>
    </lineage>
</organism>
<dbReference type="InterPro" id="IPR016155">
    <property type="entry name" value="Mopterin_synth/thiamin_S_b"/>
</dbReference>
<dbReference type="Proteomes" id="UP000184368">
    <property type="component" value="Unassembled WGS sequence"/>
</dbReference>
<dbReference type="RefSeq" id="WP_073041601.1">
    <property type="nucleotide sequence ID" value="NZ_FQUO01000004.1"/>
</dbReference>
<dbReference type="STRING" id="1302690.BUE76_15575"/>
<dbReference type="EMBL" id="FQUO01000004">
    <property type="protein sequence ID" value="SHF05075.1"/>
    <property type="molecule type" value="Genomic_DNA"/>
</dbReference>
<gene>
    <name evidence="1" type="ORF">SAMN05444008_104280</name>
</gene>
<dbReference type="InterPro" id="IPR012675">
    <property type="entry name" value="Beta-grasp_dom_sf"/>
</dbReference>
<sequence>MKTTVLFFGALAEITGKGSVEVADCSDTDAVQHAVLQQFPQLSERKYALALNKQLLRSNAPVQEGSTLAFLPPFSGG</sequence>
<dbReference type="Pfam" id="PF02597">
    <property type="entry name" value="ThiS"/>
    <property type="match status" value="1"/>
</dbReference>
<dbReference type="AlphaFoldDB" id="A0A1M4YH31"/>
<dbReference type="InterPro" id="IPR003749">
    <property type="entry name" value="ThiS/MoaD-like"/>
</dbReference>
<evidence type="ECO:0000313" key="1">
    <source>
        <dbReference type="EMBL" id="SHF05075.1"/>
    </source>
</evidence>
<name>A0A1M4YH31_9BACT</name>
<dbReference type="CDD" id="cd00754">
    <property type="entry name" value="Ubl_MoaD"/>
    <property type="match status" value="1"/>
</dbReference>
<accession>A0A1M4YH31</accession>
<dbReference type="SUPFAM" id="SSF54285">
    <property type="entry name" value="MoaD/ThiS"/>
    <property type="match status" value="1"/>
</dbReference>
<evidence type="ECO:0000313" key="2">
    <source>
        <dbReference type="Proteomes" id="UP000184368"/>
    </source>
</evidence>